<gene>
    <name evidence="4" type="ORF">C8C76_10916</name>
</gene>
<proteinExistence type="predicted"/>
<dbReference type="InterPro" id="IPR029063">
    <property type="entry name" value="SAM-dependent_MTases_sf"/>
</dbReference>
<evidence type="ECO:0000259" key="3">
    <source>
        <dbReference type="PROSITE" id="PS50937"/>
    </source>
</evidence>
<dbReference type="AlphaFoldDB" id="A0A2T5RKZ5"/>
<name>A0A2T5RKZ5_9FIRM</name>
<dbReference type="Pfam" id="PF13411">
    <property type="entry name" value="MerR_1"/>
    <property type="match status" value="1"/>
</dbReference>
<evidence type="ECO:0000313" key="4">
    <source>
        <dbReference type="EMBL" id="PTV99794.1"/>
    </source>
</evidence>
<keyword evidence="2" id="KW-0175">Coiled coil</keyword>
<evidence type="ECO:0000256" key="2">
    <source>
        <dbReference type="SAM" id="Coils"/>
    </source>
</evidence>
<sequence length="413" mass="48668">MKIREFSNKFNLSYDTIRYYMKLKLINPQKVGGHYEFDQEDQNDMEEILKLKEMEFSLDEIKEILNFKRIGRLSNYQRNSYYQNLYQNKLKSLNKRITELKKAKDGLKSHLKKLKEESNEKQNDLSLNLNLLDLFACPACGSDLSLSAEKIENNRIHQGSLNCSCGEKILIKDGILYTKEIYNQETQAEVFETDPLFHVTDYIKQTDSEFMDHSYQSLEWLKNKINFSNLKNKVILEPGSGYGLLLRNIYDQLSSDITYICVEHNPELNRYLKSLLELSPAGPEIIFLTAELPTLPLKEKSLDYLLDFSGISNFSFHNQGFLPELLLQYFKENFILTAVFIIYHKFGEKNIVARKYRDYFIYSNIRLKLQEMGFEFLEEDKSELKKIENSFGKYEEFAQIGDQIYSYQLQARK</sequence>
<dbReference type="InterPro" id="IPR047057">
    <property type="entry name" value="MerR_fam"/>
</dbReference>
<dbReference type="PROSITE" id="PS50937">
    <property type="entry name" value="HTH_MERR_2"/>
    <property type="match status" value="1"/>
</dbReference>
<feature type="domain" description="HTH merR-type" evidence="3">
    <location>
        <begin position="1"/>
        <end position="67"/>
    </location>
</feature>
<dbReference type="InterPro" id="IPR000551">
    <property type="entry name" value="MerR-type_HTH_dom"/>
</dbReference>
<evidence type="ECO:0000313" key="5">
    <source>
        <dbReference type="Proteomes" id="UP000244089"/>
    </source>
</evidence>
<dbReference type="GO" id="GO:0003677">
    <property type="term" value="F:DNA binding"/>
    <property type="evidence" value="ECO:0007669"/>
    <property type="project" value="UniProtKB-KW"/>
</dbReference>
<dbReference type="GO" id="GO:0003700">
    <property type="term" value="F:DNA-binding transcription factor activity"/>
    <property type="evidence" value="ECO:0007669"/>
    <property type="project" value="InterPro"/>
</dbReference>
<feature type="coiled-coil region" evidence="2">
    <location>
        <begin position="83"/>
        <end position="124"/>
    </location>
</feature>
<dbReference type="EMBL" id="QAXS01000009">
    <property type="protein sequence ID" value="PTV99794.1"/>
    <property type="molecule type" value="Genomic_DNA"/>
</dbReference>
<dbReference type="SMART" id="SM00422">
    <property type="entry name" value="HTH_MERR"/>
    <property type="match status" value="1"/>
</dbReference>
<dbReference type="RefSeq" id="WP_108139348.1">
    <property type="nucleotide sequence ID" value="NZ_QAXS01000009.1"/>
</dbReference>
<reference evidence="4 5" key="1">
    <citation type="submission" date="2018-04" db="EMBL/GenBank/DDBJ databases">
        <title>Subsurface microbial communities from deep shales in Ohio and West Virginia, USA.</title>
        <authorList>
            <person name="Wrighton K."/>
        </authorList>
    </citation>
    <scope>NUCLEOTIDE SEQUENCE [LARGE SCALE GENOMIC DNA]</scope>
    <source>
        <strain evidence="4 5">WC1</strain>
    </source>
</reference>
<evidence type="ECO:0000256" key="1">
    <source>
        <dbReference type="ARBA" id="ARBA00023125"/>
    </source>
</evidence>
<dbReference type="InterPro" id="IPR009061">
    <property type="entry name" value="DNA-bd_dom_put_sf"/>
</dbReference>
<keyword evidence="1 4" id="KW-0238">DNA-binding</keyword>
<dbReference type="Gene3D" id="3.40.50.150">
    <property type="entry name" value="Vaccinia Virus protein VP39"/>
    <property type="match status" value="1"/>
</dbReference>
<dbReference type="OrthoDB" id="1770985at2"/>
<dbReference type="Proteomes" id="UP000244089">
    <property type="component" value="Unassembled WGS sequence"/>
</dbReference>
<dbReference type="PANTHER" id="PTHR30204:SF96">
    <property type="entry name" value="CHROMOSOME-ANCHORING PROTEIN RACA"/>
    <property type="match status" value="1"/>
</dbReference>
<dbReference type="SUPFAM" id="SSF46955">
    <property type="entry name" value="Putative DNA-binding domain"/>
    <property type="match status" value="1"/>
</dbReference>
<dbReference type="SUPFAM" id="SSF53335">
    <property type="entry name" value="S-adenosyl-L-methionine-dependent methyltransferases"/>
    <property type="match status" value="1"/>
</dbReference>
<dbReference type="PANTHER" id="PTHR30204">
    <property type="entry name" value="REDOX-CYCLING DRUG-SENSING TRANSCRIPTIONAL ACTIVATOR SOXR"/>
    <property type="match status" value="1"/>
</dbReference>
<protein>
    <submittedName>
        <fullName evidence="4">DNA-binding transcriptional MerR regulator</fullName>
    </submittedName>
</protein>
<organism evidence="4 5">
    <name type="scientific">Halanaerobium saccharolyticum</name>
    <dbReference type="NCBI Taxonomy" id="43595"/>
    <lineage>
        <taxon>Bacteria</taxon>
        <taxon>Bacillati</taxon>
        <taxon>Bacillota</taxon>
        <taxon>Clostridia</taxon>
        <taxon>Halanaerobiales</taxon>
        <taxon>Halanaerobiaceae</taxon>
        <taxon>Halanaerobium</taxon>
    </lineage>
</organism>
<dbReference type="Gene3D" id="1.10.1660.10">
    <property type="match status" value="1"/>
</dbReference>
<comment type="caution">
    <text evidence="4">The sequence shown here is derived from an EMBL/GenBank/DDBJ whole genome shotgun (WGS) entry which is preliminary data.</text>
</comment>
<accession>A0A2T5RKZ5</accession>